<feature type="domain" description="HSA" evidence="20">
    <location>
        <begin position="85"/>
        <end position="157"/>
    </location>
</feature>
<dbReference type="GO" id="GO:0042393">
    <property type="term" value="F:histone binding"/>
    <property type="evidence" value="ECO:0007669"/>
    <property type="project" value="TreeGrafter"/>
</dbReference>
<dbReference type="InterPro" id="IPR050520">
    <property type="entry name" value="INO80/SWR1_helicase"/>
</dbReference>
<feature type="non-terminal residue" evidence="21">
    <location>
        <position position="1201"/>
    </location>
</feature>
<evidence type="ECO:0000256" key="11">
    <source>
        <dbReference type="ARBA" id="ARBA00023159"/>
    </source>
</evidence>
<feature type="compositionally biased region" description="Basic and acidic residues" evidence="17">
    <location>
        <begin position="1152"/>
        <end position="1162"/>
    </location>
</feature>
<dbReference type="PANTHER" id="PTHR45685">
    <property type="entry name" value="HELICASE SRCAP-RELATED"/>
    <property type="match status" value="1"/>
</dbReference>
<dbReference type="GO" id="GO:0006338">
    <property type="term" value="P:chromatin remodeling"/>
    <property type="evidence" value="ECO:0007669"/>
    <property type="project" value="TreeGrafter"/>
</dbReference>
<dbReference type="EMBL" id="KV454478">
    <property type="protein sequence ID" value="ODV61924.1"/>
    <property type="molecule type" value="Genomic_DNA"/>
</dbReference>
<feature type="compositionally biased region" description="Acidic residues" evidence="17">
    <location>
        <begin position="238"/>
        <end position="249"/>
    </location>
</feature>
<feature type="domain" description="Helicase ATP-binding" evidence="18">
    <location>
        <begin position="419"/>
        <end position="584"/>
    </location>
</feature>
<keyword evidence="4" id="KW-0547">Nucleotide-binding</keyword>
<feature type="region of interest" description="Disordered" evidence="17">
    <location>
        <begin position="1152"/>
        <end position="1183"/>
    </location>
</feature>
<feature type="non-terminal residue" evidence="21">
    <location>
        <position position="1"/>
    </location>
</feature>
<comment type="similarity">
    <text evidence="2">Belongs to the SNF2/RAD54 helicase family. SWR1 subfamily.</text>
</comment>
<comment type="function">
    <text evidence="14">Catalytic component of the SWR1 complex which mediates the ATP-dependent exchange of histone H2A for the H2A variant HZT1 leading to transcriptional regulation of selected genes by chromatin remodeling.</text>
</comment>
<dbReference type="InterPro" id="IPR038718">
    <property type="entry name" value="SNF2-like_sf"/>
</dbReference>
<evidence type="ECO:0000256" key="4">
    <source>
        <dbReference type="ARBA" id="ARBA00022741"/>
    </source>
</evidence>
<dbReference type="GO" id="GO:0005524">
    <property type="term" value="F:ATP binding"/>
    <property type="evidence" value="ECO:0007669"/>
    <property type="project" value="UniProtKB-KW"/>
</dbReference>
<dbReference type="SMART" id="SM00487">
    <property type="entry name" value="DEXDc"/>
    <property type="match status" value="1"/>
</dbReference>
<comment type="subcellular location">
    <subcellularLocation>
        <location evidence="1">Nucleus</location>
    </subcellularLocation>
</comment>
<evidence type="ECO:0000256" key="5">
    <source>
        <dbReference type="ARBA" id="ARBA00022801"/>
    </source>
</evidence>
<keyword evidence="10" id="KW-0238">DNA-binding</keyword>
<dbReference type="Pfam" id="PF07529">
    <property type="entry name" value="HSA"/>
    <property type="match status" value="1"/>
</dbReference>
<evidence type="ECO:0000256" key="17">
    <source>
        <dbReference type="SAM" id="MobiDB-lite"/>
    </source>
</evidence>
<evidence type="ECO:0000256" key="16">
    <source>
        <dbReference type="ARBA" id="ARBA00074297"/>
    </source>
</evidence>
<dbReference type="RefSeq" id="XP_020048231.1">
    <property type="nucleotide sequence ID" value="XM_020189553.1"/>
</dbReference>
<organism evidence="21 22">
    <name type="scientific">Ascoidea rubescens DSM 1968</name>
    <dbReference type="NCBI Taxonomy" id="1344418"/>
    <lineage>
        <taxon>Eukaryota</taxon>
        <taxon>Fungi</taxon>
        <taxon>Dikarya</taxon>
        <taxon>Ascomycota</taxon>
        <taxon>Saccharomycotina</taxon>
        <taxon>Saccharomycetes</taxon>
        <taxon>Ascoideaceae</taxon>
        <taxon>Ascoidea</taxon>
    </lineage>
</organism>
<evidence type="ECO:0000256" key="9">
    <source>
        <dbReference type="ARBA" id="ARBA00023015"/>
    </source>
</evidence>
<evidence type="ECO:0000256" key="10">
    <source>
        <dbReference type="ARBA" id="ARBA00023125"/>
    </source>
</evidence>
<dbReference type="SUPFAM" id="SSF52540">
    <property type="entry name" value="P-loop containing nucleoside triphosphate hydrolases"/>
    <property type="match status" value="2"/>
</dbReference>
<dbReference type="InterPro" id="IPR027417">
    <property type="entry name" value="P-loop_NTPase"/>
</dbReference>
<feature type="compositionally biased region" description="Low complexity" evidence="17">
    <location>
        <begin position="227"/>
        <end position="237"/>
    </location>
</feature>
<dbReference type="InterPro" id="IPR001650">
    <property type="entry name" value="Helicase_C-like"/>
</dbReference>
<keyword evidence="5" id="KW-0378">Hydrolase</keyword>
<proteinExistence type="inferred from homology"/>
<dbReference type="CDD" id="cd18793">
    <property type="entry name" value="SF2_C_SNF"/>
    <property type="match status" value="1"/>
</dbReference>
<keyword evidence="8" id="KW-0156">Chromatin regulator</keyword>
<dbReference type="Proteomes" id="UP000095038">
    <property type="component" value="Unassembled WGS sequence"/>
</dbReference>
<evidence type="ECO:0000259" key="19">
    <source>
        <dbReference type="PROSITE" id="PS51194"/>
    </source>
</evidence>
<dbReference type="AlphaFoldDB" id="A0A1D2VJZ2"/>
<evidence type="ECO:0000256" key="14">
    <source>
        <dbReference type="ARBA" id="ARBA00037570"/>
    </source>
</evidence>
<keyword evidence="9" id="KW-0805">Transcription regulation</keyword>
<keyword evidence="6" id="KW-0347">Helicase</keyword>
<evidence type="ECO:0000256" key="8">
    <source>
        <dbReference type="ARBA" id="ARBA00022853"/>
    </source>
</evidence>
<evidence type="ECO:0000256" key="12">
    <source>
        <dbReference type="ARBA" id="ARBA00023163"/>
    </source>
</evidence>
<dbReference type="InterPro" id="IPR014001">
    <property type="entry name" value="Helicase_ATP-bd"/>
</dbReference>
<evidence type="ECO:0000259" key="20">
    <source>
        <dbReference type="PROSITE" id="PS51204"/>
    </source>
</evidence>
<sequence length="1201" mass="140017">KIKFIFNPKPPLLNPSQRIPPPKFSQFEHYLNSFKSLDNDVSIDTFNDIVQKDSLLLTKIKHGLTNNILKLNDSKEIIKIPKEKPYQDPIKYSQIVHSDHLLAHAIKLSKIHNDLRKNHILKCKKIASMIQIHFNRLKKLKKNEYQQELKRRQTLAKFVMRLVKSYWKKAEKAHQIQLNAKQKEIQMEKSNINMTKMVLESHKKKHIPTKTLTIIDSNNNTLKLLNNKFPNQNQNDNYTDDDDDDDDNFDQNNNLQSLYSEQDLLPSSPFPDTYLNTNKLHYSEEQRKLIEETDKQPYDSLLDSDDESLSEESLSESDHLSASSQPESDGYNLFNLLQSDPSDTNDSSNETISENKQIVKNNNLTTLTHTDNQNNSKINNKINEKINEDSQPSIPDVPTPMLLKGTLREYQKQGLNWLASLYNTNTNGILADEMGLGKTIQTISLICYLACEKHIWGPHLIIVPTSVMLNWEMEFKRFAPGFKVLTYYGNPQQRKDKRKGWNKLNAFHVCITSYQLVLHDHQSFRRKKWRYMILDEAHNIKNFKSQRWTSLLNFNTDHRLLLTGTPLQNNIGELWSLLYFLMPSSKGNLSMPEGFANLQDFQQWFGKPVNRLIESENDSSTKEIVNKLHQILRPYLLRRLKADVEKQMPAKYEHVVYCRLSKRQRFLYDDFMSRAKTKETLSSGNFLSIINCLMQLRKVCNHPDLFEVRPVITSFAIDKSVVSDFESDEYFIRKNLTKSQDRFRLNLSSMNFVFTENEDFNTFSCESKKRLNASKFLKEECDNLNKLLIEPVKPNYNNIQKYYKYQKYVENQSMLDHMKQLLYTNEFRCNRKPVFGKNLINLLTINRKKQYEIIQSEFLLSECYKELVKTIRKRTELLKDIIDNFCFVTPPVVALDIPSRIIPSPIREHVISLKMTNPYHSIQTNLSIGFPHKSLLQYDCGKLQKLAGLLQELKDNGHRALIFTQMTKVLDILEKFLNSFGYLYMRLDGATKIEDRQLLTERFNNDPRITVFILSTRSGGLGINLTGADTVIFYDSDWNPAMDKQCQDRCHRIGQTRDVHIYRLVSEFTIEENIIRKSNFKQKLDNVVIQKGDFTTDYFNKLTISELIGTANGLKNVDNIEEIDQKNLIASLAMAEDAEDANAAQEAIKENEMDSHDFDDFGSRSTTPVASSNPQTPQYESDDFGHIDNYMLKFIEEGYYY</sequence>
<dbReference type="Pfam" id="PF00176">
    <property type="entry name" value="SNF2-rel_dom"/>
    <property type="match status" value="1"/>
</dbReference>
<dbReference type="InterPro" id="IPR000330">
    <property type="entry name" value="SNF2_N"/>
</dbReference>
<feature type="region of interest" description="Disordered" evidence="17">
    <location>
        <begin position="291"/>
        <end position="377"/>
    </location>
</feature>
<evidence type="ECO:0000256" key="3">
    <source>
        <dbReference type="ARBA" id="ARBA00012551"/>
    </source>
</evidence>
<dbReference type="SMART" id="SM00490">
    <property type="entry name" value="HELICc"/>
    <property type="match status" value="1"/>
</dbReference>
<dbReference type="GO" id="GO:0016887">
    <property type="term" value="F:ATP hydrolysis activity"/>
    <property type="evidence" value="ECO:0007669"/>
    <property type="project" value="TreeGrafter"/>
</dbReference>
<dbReference type="InterPro" id="IPR049730">
    <property type="entry name" value="SNF2/RAD54-like_C"/>
</dbReference>
<reference evidence="22" key="1">
    <citation type="submission" date="2016-05" db="EMBL/GenBank/DDBJ databases">
        <title>Comparative genomics of biotechnologically important yeasts.</title>
        <authorList>
            <consortium name="DOE Joint Genome Institute"/>
            <person name="Riley R."/>
            <person name="Haridas S."/>
            <person name="Wolfe K.H."/>
            <person name="Lopes M.R."/>
            <person name="Hittinger C.T."/>
            <person name="Goker M."/>
            <person name="Salamov A."/>
            <person name="Wisecaver J."/>
            <person name="Long T.M."/>
            <person name="Aerts A.L."/>
            <person name="Barry K."/>
            <person name="Choi C."/>
            <person name="Clum A."/>
            <person name="Coughlan A.Y."/>
            <person name="Deshpande S."/>
            <person name="Douglass A.P."/>
            <person name="Hanson S.J."/>
            <person name="Klenk H.-P."/>
            <person name="Labutti K."/>
            <person name="Lapidus A."/>
            <person name="Lindquist E."/>
            <person name="Lipzen A."/>
            <person name="Meier-Kolthoff J.P."/>
            <person name="Ohm R.A."/>
            <person name="Otillar R.P."/>
            <person name="Pangilinan J."/>
            <person name="Peng Y."/>
            <person name="Rokas A."/>
            <person name="Rosa C.A."/>
            <person name="Scheuner C."/>
            <person name="Sibirny A.A."/>
            <person name="Slot J.C."/>
            <person name="Stielow J.B."/>
            <person name="Sun H."/>
            <person name="Kurtzman C.P."/>
            <person name="Blackwell M."/>
            <person name="Grigoriev I.V."/>
            <person name="Jeffries T.W."/>
        </authorList>
    </citation>
    <scope>NUCLEOTIDE SEQUENCE [LARGE SCALE GENOMIC DNA]</scope>
    <source>
        <strain evidence="22">DSM 1968</strain>
    </source>
</reference>
<dbReference type="FunCoup" id="A0A1D2VJZ2">
    <property type="interactions" value="211"/>
</dbReference>
<keyword evidence="11" id="KW-0010">Activator</keyword>
<evidence type="ECO:0000256" key="2">
    <source>
        <dbReference type="ARBA" id="ARBA00009220"/>
    </source>
</evidence>
<evidence type="ECO:0000256" key="13">
    <source>
        <dbReference type="ARBA" id="ARBA00023242"/>
    </source>
</evidence>
<feature type="compositionally biased region" description="Polar residues" evidence="17">
    <location>
        <begin position="335"/>
        <end position="360"/>
    </location>
</feature>
<dbReference type="Gene3D" id="1.20.120.850">
    <property type="entry name" value="SWI2/SNF2 ATPases, N-terminal domain"/>
    <property type="match status" value="1"/>
</dbReference>
<dbReference type="InterPro" id="IPR014012">
    <property type="entry name" value="HSA_dom"/>
</dbReference>
<dbReference type="FunFam" id="3.40.50.10810:FF:000005">
    <property type="entry name" value="Photoperiod-independent early flowering 1"/>
    <property type="match status" value="1"/>
</dbReference>
<dbReference type="PANTHER" id="PTHR45685:SF1">
    <property type="entry name" value="HELICASE SRCAP"/>
    <property type="match status" value="1"/>
</dbReference>
<evidence type="ECO:0000259" key="18">
    <source>
        <dbReference type="PROSITE" id="PS51192"/>
    </source>
</evidence>
<keyword evidence="12" id="KW-0804">Transcription</keyword>
<feature type="region of interest" description="Disordered" evidence="17">
    <location>
        <begin position="227"/>
        <end position="253"/>
    </location>
</feature>
<protein>
    <recommendedName>
        <fullName evidence="15">Helicase SWR1</fullName>
        <ecNumber evidence="3">3.6.4.12</ecNumber>
    </recommendedName>
    <alternativeName>
        <fullName evidence="16">Helicase swr1</fullName>
    </alternativeName>
</protein>
<dbReference type="PROSITE" id="PS51204">
    <property type="entry name" value="HSA"/>
    <property type="match status" value="1"/>
</dbReference>
<dbReference type="Gene3D" id="3.40.50.10810">
    <property type="entry name" value="Tandem AAA-ATPase domain"/>
    <property type="match status" value="1"/>
</dbReference>
<dbReference type="PROSITE" id="PS51194">
    <property type="entry name" value="HELICASE_CTER"/>
    <property type="match status" value="1"/>
</dbReference>
<evidence type="ECO:0000313" key="21">
    <source>
        <dbReference type="EMBL" id="ODV61924.1"/>
    </source>
</evidence>
<dbReference type="OrthoDB" id="372624at2759"/>
<feature type="compositionally biased region" description="Acidic residues" evidence="17">
    <location>
        <begin position="302"/>
        <end position="315"/>
    </location>
</feature>
<dbReference type="PROSITE" id="PS51192">
    <property type="entry name" value="HELICASE_ATP_BIND_1"/>
    <property type="match status" value="1"/>
</dbReference>
<accession>A0A1D2VJZ2</accession>
<keyword evidence="22" id="KW-1185">Reference proteome</keyword>
<dbReference type="Pfam" id="PF00271">
    <property type="entry name" value="Helicase_C"/>
    <property type="match status" value="1"/>
</dbReference>
<gene>
    <name evidence="21" type="ORF">ASCRUDRAFT_18658</name>
</gene>
<dbReference type="GO" id="GO:0000812">
    <property type="term" value="C:Swr1 complex"/>
    <property type="evidence" value="ECO:0007669"/>
    <property type="project" value="EnsemblFungi"/>
</dbReference>
<dbReference type="CDD" id="cd18003">
    <property type="entry name" value="DEXQc_SRCAP"/>
    <property type="match status" value="1"/>
</dbReference>
<dbReference type="GO" id="GO:0003677">
    <property type="term" value="F:DNA binding"/>
    <property type="evidence" value="ECO:0007669"/>
    <property type="project" value="UniProtKB-KW"/>
</dbReference>
<dbReference type="GeneID" id="30963189"/>
<evidence type="ECO:0000256" key="15">
    <source>
        <dbReference type="ARBA" id="ARBA00040599"/>
    </source>
</evidence>
<dbReference type="EC" id="3.6.4.12" evidence="3"/>
<keyword evidence="13" id="KW-0539">Nucleus</keyword>
<evidence type="ECO:0000256" key="1">
    <source>
        <dbReference type="ARBA" id="ARBA00004123"/>
    </source>
</evidence>
<feature type="domain" description="Helicase C-terminal" evidence="19">
    <location>
        <begin position="945"/>
        <end position="1095"/>
    </location>
</feature>
<dbReference type="GO" id="GO:0003678">
    <property type="term" value="F:DNA helicase activity"/>
    <property type="evidence" value="ECO:0007669"/>
    <property type="project" value="UniProtKB-EC"/>
</dbReference>
<dbReference type="Gene3D" id="3.40.50.300">
    <property type="entry name" value="P-loop containing nucleotide triphosphate hydrolases"/>
    <property type="match status" value="1"/>
</dbReference>
<evidence type="ECO:0000256" key="6">
    <source>
        <dbReference type="ARBA" id="ARBA00022806"/>
    </source>
</evidence>
<evidence type="ECO:0000256" key="7">
    <source>
        <dbReference type="ARBA" id="ARBA00022840"/>
    </source>
</evidence>
<feature type="compositionally biased region" description="Low complexity" evidence="17">
    <location>
        <begin position="361"/>
        <end position="377"/>
    </location>
</feature>
<keyword evidence="7" id="KW-0067">ATP-binding</keyword>
<feature type="compositionally biased region" description="Polar residues" evidence="17">
    <location>
        <begin position="1163"/>
        <end position="1179"/>
    </location>
</feature>
<dbReference type="STRING" id="1344418.A0A1D2VJZ2"/>
<dbReference type="InParanoid" id="A0A1D2VJZ2"/>
<name>A0A1D2VJZ2_9ASCO</name>
<evidence type="ECO:0000313" key="22">
    <source>
        <dbReference type="Proteomes" id="UP000095038"/>
    </source>
</evidence>